<dbReference type="EMBL" id="CP069031">
    <property type="protein sequence ID" value="QRC98948.1"/>
    <property type="molecule type" value="Genomic_DNA"/>
</dbReference>
<dbReference type="RefSeq" id="XP_001796679.1">
    <property type="nucleotide sequence ID" value="XM_001796627.1"/>
</dbReference>
<evidence type="ECO:0000313" key="4">
    <source>
        <dbReference type="EMBL" id="QRC98948.1"/>
    </source>
</evidence>
<feature type="region of interest" description="Disordered" evidence="2">
    <location>
        <begin position="320"/>
        <end position="362"/>
    </location>
</feature>
<keyword evidence="1" id="KW-0479">Metal-binding</keyword>
<dbReference type="GO" id="GO:0008270">
    <property type="term" value="F:zinc ion binding"/>
    <property type="evidence" value="ECO:0007669"/>
    <property type="project" value="UniProtKB-KW"/>
</dbReference>
<proteinExistence type="predicted"/>
<dbReference type="Proteomes" id="UP000663193">
    <property type="component" value="Chromosome 9"/>
</dbReference>
<evidence type="ECO:0000256" key="1">
    <source>
        <dbReference type="PROSITE-ProRule" id="PRU00723"/>
    </source>
</evidence>
<dbReference type="OMA" id="PRWWRER"/>
<evidence type="ECO:0000256" key="2">
    <source>
        <dbReference type="SAM" id="MobiDB-lite"/>
    </source>
</evidence>
<organism evidence="4 5">
    <name type="scientific">Phaeosphaeria nodorum (strain SN15 / ATCC MYA-4574 / FGSC 10173)</name>
    <name type="common">Glume blotch fungus</name>
    <name type="synonym">Parastagonospora nodorum</name>
    <dbReference type="NCBI Taxonomy" id="321614"/>
    <lineage>
        <taxon>Eukaryota</taxon>
        <taxon>Fungi</taxon>
        <taxon>Dikarya</taxon>
        <taxon>Ascomycota</taxon>
        <taxon>Pezizomycotina</taxon>
        <taxon>Dothideomycetes</taxon>
        <taxon>Pleosporomycetidae</taxon>
        <taxon>Pleosporales</taxon>
        <taxon>Pleosporineae</taxon>
        <taxon>Phaeosphaeriaceae</taxon>
        <taxon>Parastagonospora</taxon>
    </lineage>
</organism>
<sequence length="503" mass="55202">MTVQVSQPTALPEGDRYYLLRGNIMVPLVPADQIPLQLRGLPRQLTHRQLSDENWKLLHESKHAAFPLAIHVPDSYSSPPPTSKASPGFLAPDHHVRSSPKHLNEVTTETCRLPPPAHPAQSPRLDARCTYQAAPEHPASLTDTFASIYPRDAQRFGYHTPYPSGVQPDPSKKVYCSHWIKTGECSFIQQGCRYKHEMPNLEKLRELGVTQIPKWWKEKSAITARGPTWMQQRLAAGHGDDSQAGEMPPPRAFPDPSTFRSTQAVDSISPDMSRQLHGIPQKGLVSEEPENVQVLRKPTLKATTRPEKVIANLLIDIDDEPVSSYSPQSSHCSSASARSRHDRTSSASSAASSPPASLLDQPTTGITASIESIHIAEEALKERTIRRRMSPAPNNEQSEAKDNCAPVKSTIKNIEAPRKASPESPAPLKQTGLAKSKHSVTRNILPDFPDSCSKNSAHKTQSEQVKTSTGDKFRNAARAKGRAVKRASIESKSLANVAKRVAG</sequence>
<dbReference type="PROSITE" id="PS50103">
    <property type="entry name" value="ZF_C3H1"/>
    <property type="match status" value="1"/>
</dbReference>
<name>A0A7U2F579_PHANO</name>
<accession>A0A7U2F579</accession>
<protein>
    <recommendedName>
        <fullName evidence="3">C3H1-type domain-containing protein</fullName>
    </recommendedName>
</protein>
<dbReference type="AlphaFoldDB" id="A0A7U2F579"/>
<reference evidence="5" key="1">
    <citation type="journal article" date="2021" name="BMC Genomics">
        <title>Chromosome-level genome assembly and manually-curated proteome of model necrotroph Parastagonospora nodorum Sn15 reveals a genome-wide trove of candidate effector homologs, and redundancy of virulence-related functions within an accessory chromosome.</title>
        <authorList>
            <person name="Bertazzoni S."/>
            <person name="Jones D.A.B."/>
            <person name="Phan H.T."/>
            <person name="Tan K.-C."/>
            <person name="Hane J.K."/>
        </authorList>
    </citation>
    <scope>NUCLEOTIDE SEQUENCE [LARGE SCALE GENOMIC DNA]</scope>
    <source>
        <strain evidence="5">SN15 / ATCC MYA-4574 / FGSC 10173)</strain>
    </source>
</reference>
<feature type="compositionally biased region" description="Low complexity" evidence="2">
    <location>
        <begin position="345"/>
        <end position="357"/>
    </location>
</feature>
<evidence type="ECO:0000259" key="3">
    <source>
        <dbReference type="PROSITE" id="PS50103"/>
    </source>
</evidence>
<feature type="compositionally biased region" description="Polar residues" evidence="2">
    <location>
        <begin position="452"/>
        <end position="468"/>
    </location>
</feature>
<dbReference type="VEuPathDB" id="FungiDB:JI435_063020"/>
<gene>
    <name evidence="4" type="ORF">JI435_063020</name>
</gene>
<dbReference type="InterPro" id="IPR000571">
    <property type="entry name" value="Znf_CCCH"/>
</dbReference>
<feature type="region of interest" description="Disordered" evidence="2">
    <location>
        <begin position="236"/>
        <end position="263"/>
    </location>
</feature>
<keyword evidence="5" id="KW-1185">Reference proteome</keyword>
<keyword evidence="1" id="KW-0863">Zinc-finger</keyword>
<evidence type="ECO:0000313" key="5">
    <source>
        <dbReference type="Proteomes" id="UP000663193"/>
    </source>
</evidence>
<dbReference type="KEGG" id="pno:SNOG_06302"/>
<feature type="compositionally biased region" description="Low complexity" evidence="2">
    <location>
        <begin position="323"/>
        <end position="337"/>
    </location>
</feature>
<feature type="compositionally biased region" description="Basic residues" evidence="2">
    <location>
        <begin position="475"/>
        <end position="485"/>
    </location>
</feature>
<keyword evidence="1" id="KW-0862">Zinc</keyword>
<feature type="region of interest" description="Disordered" evidence="2">
    <location>
        <begin position="381"/>
        <end position="487"/>
    </location>
</feature>
<feature type="zinc finger region" description="C3H1-type" evidence="1">
    <location>
        <begin position="170"/>
        <end position="199"/>
    </location>
</feature>
<feature type="domain" description="C3H1-type" evidence="3">
    <location>
        <begin position="170"/>
        <end position="199"/>
    </location>
</feature>
<dbReference type="OrthoDB" id="5355510at2759"/>